<dbReference type="EMBL" id="JARZFX010000017">
    <property type="protein sequence ID" value="MEC5425665.1"/>
    <property type="molecule type" value="Genomic_DNA"/>
</dbReference>
<evidence type="ECO:0000256" key="1">
    <source>
        <dbReference type="SAM" id="Phobius"/>
    </source>
</evidence>
<sequence length="84" mass="8851">MVEIDVYRILLVPVILGLIQAAKIVGLPKNYSPILAVVLGAIAGPVYITTDNIAAGILIGIALGLSSIGLYSGTRNFSRKKEDK</sequence>
<feature type="transmembrane region" description="Helical" evidence="1">
    <location>
        <begin position="31"/>
        <end position="48"/>
    </location>
</feature>
<keyword evidence="3" id="KW-1185">Reference proteome</keyword>
<keyword evidence="1" id="KW-0472">Membrane</keyword>
<reference evidence="2 3" key="1">
    <citation type="journal article" date="2024" name="Int. J. Syst. Evol. Microbiol.">
        <title>Virgibacillus tibetensis sp. nov., isolated from salt lake on the Tibetan Plateau of China.</title>
        <authorList>
            <person name="Phurbu D."/>
            <person name="Liu Z.-X."/>
            <person name="Wang R."/>
            <person name="Zheng Y.-Y."/>
            <person name="Liu H.-C."/>
            <person name="Zhou Y.-G."/>
            <person name="Yu Y.-J."/>
            <person name="Li A.-H."/>
        </authorList>
    </citation>
    <scope>NUCLEOTIDE SEQUENCE [LARGE SCALE GENOMIC DNA]</scope>
    <source>
        <strain evidence="2 3">C22-A2</strain>
    </source>
</reference>
<name>A0ABU6KKB6_9BACI</name>
<dbReference type="RefSeq" id="WP_327609199.1">
    <property type="nucleotide sequence ID" value="NZ_JARZFX010000017.1"/>
</dbReference>
<keyword evidence="1" id="KW-0812">Transmembrane</keyword>
<gene>
    <name evidence="2" type="ORF">QGM71_19480</name>
</gene>
<accession>A0ABU6KKB6</accession>
<feature type="transmembrane region" description="Helical" evidence="1">
    <location>
        <begin position="54"/>
        <end position="74"/>
    </location>
</feature>
<evidence type="ECO:0008006" key="4">
    <source>
        <dbReference type="Google" id="ProtNLM"/>
    </source>
</evidence>
<protein>
    <recommendedName>
        <fullName evidence="4">Holin</fullName>
    </recommendedName>
</protein>
<evidence type="ECO:0000313" key="3">
    <source>
        <dbReference type="Proteomes" id="UP001335737"/>
    </source>
</evidence>
<evidence type="ECO:0000313" key="2">
    <source>
        <dbReference type="EMBL" id="MEC5425665.1"/>
    </source>
</evidence>
<keyword evidence="1" id="KW-1133">Transmembrane helix</keyword>
<proteinExistence type="predicted"/>
<dbReference type="Proteomes" id="UP001335737">
    <property type="component" value="Unassembled WGS sequence"/>
</dbReference>
<feature type="transmembrane region" description="Helical" evidence="1">
    <location>
        <begin position="6"/>
        <end position="24"/>
    </location>
</feature>
<organism evidence="2 3">
    <name type="scientific">Virgibacillus tibetensis</name>
    <dbReference type="NCBI Taxonomy" id="3042313"/>
    <lineage>
        <taxon>Bacteria</taxon>
        <taxon>Bacillati</taxon>
        <taxon>Bacillota</taxon>
        <taxon>Bacilli</taxon>
        <taxon>Bacillales</taxon>
        <taxon>Bacillaceae</taxon>
        <taxon>Virgibacillus</taxon>
    </lineage>
</organism>
<comment type="caution">
    <text evidence="2">The sequence shown here is derived from an EMBL/GenBank/DDBJ whole genome shotgun (WGS) entry which is preliminary data.</text>
</comment>